<dbReference type="GO" id="GO:0003676">
    <property type="term" value="F:nucleic acid binding"/>
    <property type="evidence" value="ECO:0007669"/>
    <property type="project" value="UniProtKB-UniRule"/>
</dbReference>
<protein>
    <submittedName>
        <fullName evidence="3">Putative sperm-associated antigen 7</fullName>
    </submittedName>
</protein>
<accession>A0A1L8DBS4</accession>
<feature type="region of interest" description="Disordered" evidence="1">
    <location>
        <begin position="135"/>
        <end position="156"/>
    </location>
</feature>
<dbReference type="InterPro" id="IPR017330">
    <property type="entry name" value="SPAG7"/>
</dbReference>
<organism evidence="3">
    <name type="scientific">Nyssomyia neivai</name>
    <dbReference type="NCBI Taxonomy" id="330878"/>
    <lineage>
        <taxon>Eukaryota</taxon>
        <taxon>Metazoa</taxon>
        <taxon>Ecdysozoa</taxon>
        <taxon>Arthropoda</taxon>
        <taxon>Hexapoda</taxon>
        <taxon>Insecta</taxon>
        <taxon>Pterygota</taxon>
        <taxon>Neoptera</taxon>
        <taxon>Endopterygota</taxon>
        <taxon>Diptera</taxon>
        <taxon>Nematocera</taxon>
        <taxon>Psychodoidea</taxon>
        <taxon>Psychodidae</taxon>
        <taxon>Nyssomyia</taxon>
    </lineage>
</organism>
<dbReference type="PIRSF" id="PIRSF037943">
    <property type="entry name" value="Sperm-assoc_antigen_PAG7"/>
    <property type="match status" value="1"/>
</dbReference>
<proteinExistence type="predicted"/>
<name>A0A1L8DBS4_9DIPT</name>
<feature type="domain" description="R3H" evidence="2">
    <location>
        <begin position="40"/>
        <end position="107"/>
    </location>
</feature>
<evidence type="ECO:0000256" key="1">
    <source>
        <dbReference type="SAM" id="MobiDB-lite"/>
    </source>
</evidence>
<dbReference type="EMBL" id="GFDF01010310">
    <property type="protein sequence ID" value="JAV03774.1"/>
    <property type="molecule type" value="Transcribed_RNA"/>
</dbReference>
<feature type="region of interest" description="Disordered" evidence="1">
    <location>
        <begin position="1"/>
        <end position="20"/>
    </location>
</feature>
<sequence>MDLLGSILAGMDQPPSVNNKDKELLKKQKEQEEKLLNESKNELNKYRTYVEQRIERFTKDNRKHIQFPASDKVYRSIVHDVAEIAGFIAMSFGQEDVDRYIVVYKREHSPSEDEIAARRNGEEWNDAVADEYRKRREAHAEEDKTKDNESELKPKSNYKEKYVHLIGEKAALEAAKKTETNKNYGFVPSANKKDLRSIEQTLLDIQAKKRLKTSHKPLGEGCEDDK</sequence>
<dbReference type="PANTHER" id="PTHR13498">
    <property type="entry name" value="SPERM ASSOCIATED ANTIGEN 7"/>
    <property type="match status" value="1"/>
</dbReference>
<dbReference type="AlphaFoldDB" id="A0A1L8DBS4"/>
<dbReference type="Gene3D" id="3.30.1370.50">
    <property type="entry name" value="R3H-like domain"/>
    <property type="match status" value="1"/>
</dbReference>
<dbReference type="InterPro" id="IPR036867">
    <property type="entry name" value="R3H_dom_sf"/>
</dbReference>
<evidence type="ECO:0000313" key="3">
    <source>
        <dbReference type="EMBL" id="JAV03774.1"/>
    </source>
</evidence>
<dbReference type="PANTHER" id="PTHR13498:SF3">
    <property type="entry name" value="SPERM-ASSOCIATED ANTIGEN 7"/>
    <property type="match status" value="1"/>
</dbReference>
<dbReference type="SUPFAM" id="SSF82708">
    <property type="entry name" value="R3H domain"/>
    <property type="match status" value="1"/>
</dbReference>
<dbReference type="InterPro" id="IPR001374">
    <property type="entry name" value="R3H_dom"/>
</dbReference>
<dbReference type="Pfam" id="PF01424">
    <property type="entry name" value="R3H"/>
    <property type="match status" value="1"/>
</dbReference>
<evidence type="ECO:0000259" key="2">
    <source>
        <dbReference type="PROSITE" id="PS51061"/>
    </source>
</evidence>
<dbReference type="PROSITE" id="PS51061">
    <property type="entry name" value="R3H"/>
    <property type="match status" value="1"/>
</dbReference>
<reference evidence="3" key="1">
    <citation type="submission" date="2016-12" db="EMBL/GenBank/DDBJ databases">
        <title>An insight into the sialome and mialome of the sand fly, Nyssomyia neivai.</title>
        <authorList>
            <person name="Sebastian V."/>
            <person name="Goulart T.M."/>
            <person name="Oliveira W."/>
            <person name="Calvo E."/>
            <person name="Oliveira L.F."/>
            <person name="Pinto M.C."/>
            <person name="Rosselino A.M."/>
            <person name="Ribeiro J.M."/>
        </authorList>
    </citation>
    <scope>NUCLEOTIDE SEQUENCE</scope>
</reference>